<name>A0A7J5APY5_9FLAO</name>
<accession>A0A7J5APY5</accession>
<sequence>MKKVITIFVLILSFASVSYSQEANSQEINEKEFLTSGKWFVETVQIGNEVQKFSQKDSWMVFHADGNYQVVMSSHEKNGHWKLNKEHKVILEEESQETDLKIEVLSETELLFSATDGDVAYSMKLSK</sequence>
<dbReference type="AlphaFoldDB" id="A0A7J5APY5"/>
<proteinExistence type="predicted"/>
<dbReference type="OrthoDB" id="1188706at2"/>
<protein>
    <recommendedName>
        <fullName evidence="4">Lipocalin family protein</fullName>
    </recommendedName>
</protein>
<dbReference type="EMBL" id="WAAU01000008">
    <property type="protein sequence ID" value="KAB1159675.1"/>
    <property type="molecule type" value="Genomic_DNA"/>
</dbReference>
<dbReference type="RefSeq" id="WP_150898922.1">
    <property type="nucleotide sequence ID" value="NZ_WAAU01000008.1"/>
</dbReference>
<organism evidence="2 3">
    <name type="scientific">Tenacibaculum aiptasiae</name>
    <dbReference type="NCBI Taxonomy" id="426481"/>
    <lineage>
        <taxon>Bacteria</taxon>
        <taxon>Pseudomonadati</taxon>
        <taxon>Bacteroidota</taxon>
        <taxon>Flavobacteriia</taxon>
        <taxon>Flavobacteriales</taxon>
        <taxon>Flavobacteriaceae</taxon>
        <taxon>Tenacibaculum</taxon>
    </lineage>
</organism>
<keyword evidence="3" id="KW-1185">Reference proteome</keyword>
<evidence type="ECO:0000256" key="1">
    <source>
        <dbReference type="SAM" id="SignalP"/>
    </source>
</evidence>
<evidence type="ECO:0000313" key="3">
    <source>
        <dbReference type="Proteomes" id="UP000467305"/>
    </source>
</evidence>
<feature type="signal peptide" evidence="1">
    <location>
        <begin position="1"/>
        <end position="25"/>
    </location>
</feature>
<dbReference type="Proteomes" id="UP000467305">
    <property type="component" value="Unassembled WGS sequence"/>
</dbReference>
<keyword evidence="1" id="KW-0732">Signal</keyword>
<gene>
    <name evidence="2" type="ORF">F7018_05025</name>
</gene>
<reference evidence="2 3" key="1">
    <citation type="submission" date="2019-09" db="EMBL/GenBank/DDBJ databases">
        <authorList>
            <person name="Cao W.R."/>
        </authorList>
    </citation>
    <scope>NUCLEOTIDE SEQUENCE [LARGE SCALE GENOMIC DNA]</scope>
    <source>
        <strain evidence="3">a4</strain>
    </source>
</reference>
<feature type="chain" id="PRO_5029705094" description="Lipocalin family protein" evidence="1">
    <location>
        <begin position="26"/>
        <end position="127"/>
    </location>
</feature>
<evidence type="ECO:0008006" key="4">
    <source>
        <dbReference type="Google" id="ProtNLM"/>
    </source>
</evidence>
<evidence type="ECO:0000313" key="2">
    <source>
        <dbReference type="EMBL" id="KAB1159675.1"/>
    </source>
</evidence>
<comment type="caution">
    <text evidence="2">The sequence shown here is derived from an EMBL/GenBank/DDBJ whole genome shotgun (WGS) entry which is preliminary data.</text>
</comment>